<dbReference type="InterPro" id="IPR036069">
    <property type="entry name" value="DUF34/NIF3_sf"/>
</dbReference>
<dbReference type="Pfam" id="PF01784">
    <property type="entry name" value="DUF34_NIF3"/>
    <property type="match status" value="1"/>
</dbReference>
<dbReference type="EMBL" id="DSVL01000012">
    <property type="protein sequence ID" value="HFH27972.1"/>
    <property type="molecule type" value="Genomic_DNA"/>
</dbReference>
<name>A0A7C3E0A6_9SPIR</name>
<comment type="similarity">
    <text evidence="1">Belongs to the GTP cyclohydrolase I type 2/NIF3 family.</text>
</comment>
<protein>
    <submittedName>
        <fullName evidence="3">Transcriptional regulator</fullName>
    </submittedName>
</protein>
<evidence type="ECO:0000256" key="1">
    <source>
        <dbReference type="ARBA" id="ARBA00006964"/>
    </source>
</evidence>
<reference evidence="3" key="1">
    <citation type="journal article" date="2020" name="mSystems">
        <title>Genome- and Community-Level Interaction Insights into Carbon Utilization and Element Cycling Functions of Hydrothermarchaeota in Hydrothermal Sediment.</title>
        <authorList>
            <person name="Zhou Z."/>
            <person name="Liu Y."/>
            <person name="Xu W."/>
            <person name="Pan J."/>
            <person name="Luo Z.H."/>
            <person name="Li M."/>
        </authorList>
    </citation>
    <scope>NUCLEOTIDE SEQUENCE [LARGE SCALE GENOMIC DNA]</scope>
    <source>
        <strain evidence="3">SpSt-503</strain>
    </source>
</reference>
<dbReference type="SUPFAM" id="SSF102705">
    <property type="entry name" value="NIF3 (NGG1p interacting factor 3)-like"/>
    <property type="match status" value="1"/>
</dbReference>
<dbReference type="InterPro" id="IPR002678">
    <property type="entry name" value="DUF34/NIF3"/>
</dbReference>
<keyword evidence="2" id="KW-0479">Metal-binding</keyword>
<dbReference type="AlphaFoldDB" id="A0A7C3E0A6"/>
<feature type="binding site" evidence="2">
    <location>
        <position position="63"/>
    </location>
    <ligand>
        <name>a divalent metal cation</name>
        <dbReference type="ChEBI" id="CHEBI:60240"/>
        <label>1</label>
    </ligand>
</feature>
<feature type="binding site" evidence="2">
    <location>
        <position position="231"/>
    </location>
    <ligand>
        <name>a divalent metal cation</name>
        <dbReference type="ChEBI" id="CHEBI:60240"/>
        <label>1</label>
    </ligand>
</feature>
<dbReference type="Gene3D" id="3.40.1390.30">
    <property type="entry name" value="NIF3 (NGG1p interacting factor 3)-like"/>
    <property type="match status" value="2"/>
</dbReference>
<proteinExistence type="inferred from homology"/>
<organism evidence="3">
    <name type="scientific">Gracilinema caldarium</name>
    <dbReference type="NCBI Taxonomy" id="215591"/>
    <lineage>
        <taxon>Bacteria</taxon>
        <taxon>Pseudomonadati</taxon>
        <taxon>Spirochaetota</taxon>
        <taxon>Spirochaetia</taxon>
        <taxon>Spirochaetales</taxon>
        <taxon>Breznakiellaceae</taxon>
        <taxon>Gracilinema</taxon>
    </lineage>
</organism>
<gene>
    <name evidence="3" type="ORF">ENS59_00450</name>
</gene>
<accession>A0A7C3E0A6</accession>
<evidence type="ECO:0000256" key="2">
    <source>
        <dbReference type="PIRSR" id="PIRSR602678-1"/>
    </source>
</evidence>
<sequence length="267" mass="30465">MSIIVKELISTLPGIELLPDDTVDGYIYGSPETLLTGVAVTFLATLEHCYQARQYNCNLIISHEGIWYNHREQDVSSIHHASYDSVYSKKNRFIKDHNLIIYRYHDSIHRALPDRITTGLIKALDWELREIVQFPAYSILELDATLGSVLEHIKRALGLPWIRYIGMKEQSIHRVIVAVGYRGSGSLLLPTIAKENIDLVIFGEGPEWEIPEYCRDSYFLDQNKALIILGHGVSESHGMQLLADELGSRFQNIPIHYFPFQNPFNIG</sequence>
<evidence type="ECO:0000313" key="3">
    <source>
        <dbReference type="EMBL" id="HFH27972.1"/>
    </source>
</evidence>
<feature type="binding site" evidence="2">
    <location>
        <position position="235"/>
    </location>
    <ligand>
        <name>a divalent metal cation</name>
        <dbReference type="ChEBI" id="CHEBI:60240"/>
        <label>1</label>
    </ligand>
</feature>
<dbReference type="GO" id="GO:0046872">
    <property type="term" value="F:metal ion binding"/>
    <property type="evidence" value="ECO:0007669"/>
    <property type="project" value="UniProtKB-KW"/>
</dbReference>
<comment type="caution">
    <text evidence="3">The sequence shown here is derived from an EMBL/GenBank/DDBJ whole genome shotgun (WGS) entry which is preliminary data.</text>
</comment>